<comment type="caution">
    <text evidence="2">The sequence shown here is derived from an EMBL/GenBank/DDBJ whole genome shotgun (WGS) entry which is preliminary data.</text>
</comment>
<sequence length="377" mass="44232">MSRYLVLFIIFTFFKTEAQTSVLMLADSLYSNGYYTKAIETYKTHQNQEDVYEKIANAYIAIGNYNEALANYKLCMDAHPDNSLLKIEHARLLFKTKDFKSASTEFKKLISIDSLNPNYHYEYGLVLEKEADSLAVLEFMNAIKLDSLHQKAIYKVAKYHLQKRQFKTVEELVDMGLQSNDFNLELISLKAQNYFWQQDYHKAILWFEKLLALGESSQFIYEKLSESYSKTYREKQAIAYGLQALKFEPNNTKNLFIQGRLYEKVKDYTAAETYYTLALKIEDIPLDKQYVQLGRVLNYQKKYKEAITVLNKALQENPRNDMAAFYLLQTKNAYYKDIDVKIKLYEKFIKEFPESVLNAVAAQQLSELKQEKFMNTD</sequence>
<feature type="repeat" description="TPR" evidence="1">
    <location>
        <begin position="49"/>
        <end position="82"/>
    </location>
</feature>
<evidence type="ECO:0000313" key="3">
    <source>
        <dbReference type="Proteomes" id="UP000625976"/>
    </source>
</evidence>
<organism evidence="2 3">
    <name type="scientific">Bizionia arctica</name>
    <dbReference type="NCBI Taxonomy" id="1495645"/>
    <lineage>
        <taxon>Bacteria</taxon>
        <taxon>Pseudomonadati</taxon>
        <taxon>Bacteroidota</taxon>
        <taxon>Flavobacteriia</taxon>
        <taxon>Flavobacteriales</taxon>
        <taxon>Flavobacteriaceae</taxon>
        <taxon>Bizionia</taxon>
    </lineage>
</organism>
<dbReference type="InterPro" id="IPR019734">
    <property type="entry name" value="TPR_rpt"/>
</dbReference>
<dbReference type="PANTHER" id="PTHR12558">
    <property type="entry name" value="CELL DIVISION CYCLE 16,23,27"/>
    <property type="match status" value="1"/>
</dbReference>
<dbReference type="Proteomes" id="UP000625976">
    <property type="component" value="Unassembled WGS sequence"/>
</dbReference>
<reference evidence="2" key="2">
    <citation type="submission" date="2020-09" db="EMBL/GenBank/DDBJ databases">
        <authorList>
            <person name="Sun Q."/>
            <person name="Zhou Y."/>
        </authorList>
    </citation>
    <scope>NUCLEOTIDE SEQUENCE</scope>
    <source>
        <strain evidence="2">CGMCC 1.12751</strain>
    </source>
</reference>
<keyword evidence="1" id="KW-0802">TPR repeat</keyword>
<evidence type="ECO:0000313" key="2">
    <source>
        <dbReference type="EMBL" id="GGG39831.1"/>
    </source>
</evidence>
<dbReference type="EMBL" id="BMFQ01000001">
    <property type="protein sequence ID" value="GGG39831.1"/>
    <property type="molecule type" value="Genomic_DNA"/>
</dbReference>
<dbReference type="AlphaFoldDB" id="A0A917LLC0"/>
<name>A0A917LLC0_9FLAO</name>
<dbReference type="PROSITE" id="PS50005">
    <property type="entry name" value="TPR"/>
    <property type="match status" value="2"/>
</dbReference>
<feature type="repeat" description="TPR" evidence="1">
    <location>
        <begin position="287"/>
        <end position="320"/>
    </location>
</feature>
<reference evidence="2" key="1">
    <citation type="journal article" date="2014" name="Int. J. Syst. Evol. Microbiol.">
        <title>Complete genome sequence of Corynebacterium casei LMG S-19264T (=DSM 44701T), isolated from a smear-ripened cheese.</title>
        <authorList>
            <consortium name="US DOE Joint Genome Institute (JGI-PGF)"/>
            <person name="Walter F."/>
            <person name="Albersmeier A."/>
            <person name="Kalinowski J."/>
            <person name="Ruckert C."/>
        </authorList>
    </citation>
    <scope>NUCLEOTIDE SEQUENCE</scope>
    <source>
        <strain evidence="2">CGMCC 1.12751</strain>
    </source>
</reference>
<dbReference type="SUPFAM" id="SSF48452">
    <property type="entry name" value="TPR-like"/>
    <property type="match status" value="2"/>
</dbReference>
<accession>A0A917LLC0</accession>
<dbReference type="SMART" id="SM00028">
    <property type="entry name" value="TPR"/>
    <property type="match status" value="5"/>
</dbReference>
<dbReference type="RefSeq" id="WP_188462324.1">
    <property type="nucleotide sequence ID" value="NZ_BMFQ01000001.1"/>
</dbReference>
<gene>
    <name evidence="2" type="ORF">GCM10010976_09350</name>
</gene>
<dbReference type="InterPro" id="IPR011990">
    <property type="entry name" value="TPR-like_helical_dom_sf"/>
</dbReference>
<proteinExistence type="predicted"/>
<keyword evidence="3" id="KW-1185">Reference proteome</keyword>
<protein>
    <recommendedName>
        <fullName evidence="4">Tetratricopeptide repeat protein</fullName>
    </recommendedName>
</protein>
<evidence type="ECO:0008006" key="4">
    <source>
        <dbReference type="Google" id="ProtNLM"/>
    </source>
</evidence>
<dbReference type="Pfam" id="PF14559">
    <property type="entry name" value="TPR_19"/>
    <property type="match status" value="1"/>
</dbReference>
<dbReference type="Gene3D" id="1.25.40.10">
    <property type="entry name" value="Tetratricopeptide repeat domain"/>
    <property type="match status" value="4"/>
</dbReference>
<dbReference type="Pfam" id="PF13181">
    <property type="entry name" value="TPR_8"/>
    <property type="match status" value="2"/>
</dbReference>
<evidence type="ECO:0000256" key="1">
    <source>
        <dbReference type="PROSITE-ProRule" id="PRU00339"/>
    </source>
</evidence>
<dbReference type="PANTHER" id="PTHR12558:SF13">
    <property type="entry name" value="CELL DIVISION CYCLE PROTEIN 27 HOMOLOG"/>
    <property type="match status" value="1"/>
</dbReference>